<sequence>MARTPLDELRKRAQGALSLDVAFIGVVNGLFSALHDLGGAQVQGLAEKTGMDAGYLQRWCDAAYAFGWLERKGDAFLLSDDGAAMRPEAEDSTMALAIGAVLSAHMAERAAGLMRSGERPGEKVLAERETILPWFGAMLEHNFRRSFEEKVLPAVPIFAEINERQGLAVDLGCGNGWYLRALLGRCRSLRGLGLDGFDENIREAQRLAQREGLGDRLHFAQGDIHRFALPEPADLIAMNRALHHVWEARGSLLERLHGELRPGGALVIWEPSWPEDTAVLREPAYRTMAFQNLSEHIQGNHFLHPEEIAEALTAAGFAASIHRVGSDAVVVGRRP</sequence>
<dbReference type="InterPro" id="IPR036388">
    <property type="entry name" value="WH-like_DNA-bd_sf"/>
</dbReference>
<evidence type="ECO:0000256" key="1">
    <source>
        <dbReference type="ARBA" id="ARBA00022603"/>
    </source>
</evidence>
<protein>
    <submittedName>
        <fullName evidence="4">SAM-dependent methyltransferase</fullName>
    </submittedName>
</protein>
<dbReference type="SUPFAM" id="SSF46785">
    <property type="entry name" value="Winged helix' DNA-binding domain"/>
    <property type="match status" value="1"/>
</dbReference>
<dbReference type="Gene3D" id="3.40.50.150">
    <property type="entry name" value="Vaccinia Virus protein VP39"/>
    <property type="match status" value="1"/>
</dbReference>
<dbReference type="InterPro" id="IPR041698">
    <property type="entry name" value="Methyltransf_25"/>
</dbReference>
<dbReference type="KEGG" id="acz:Acaty_c0953"/>
<evidence type="ECO:0000259" key="3">
    <source>
        <dbReference type="Pfam" id="PF13649"/>
    </source>
</evidence>
<evidence type="ECO:0000313" key="4">
    <source>
        <dbReference type="EMBL" id="AIA54829.1"/>
    </source>
</evidence>
<accession>A0A059ZPI8</accession>
<feature type="domain" description="Methyltransferase" evidence="3">
    <location>
        <begin position="169"/>
        <end position="264"/>
    </location>
</feature>
<reference evidence="4 5" key="1">
    <citation type="journal article" date="2009" name="J. Bacteriol.">
        <title>Draft genome sequence of the extremely acidophilic bacterium Acidithiobacillus caldus ATCC 51756 reveals metabolic versatility in the genus Acidithiobacillus.</title>
        <authorList>
            <person name="Valdes J."/>
            <person name="Quatrini R."/>
            <person name="Hallberg K."/>
            <person name="Dopson M."/>
            <person name="Valenzuela P.D."/>
            <person name="Holmes D.S."/>
        </authorList>
    </citation>
    <scope>NUCLEOTIDE SEQUENCE [LARGE SCALE GENOMIC DNA]</scope>
    <source>
        <strain evidence="5">ATCC 51756 / DSM 8584 / KU</strain>
    </source>
</reference>
<name>A0A059ZPI8_ACICK</name>
<dbReference type="GO" id="GO:0008168">
    <property type="term" value="F:methyltransferase activity"/>
    <property type="evidence" value="ECO:0007669"/>
    <property type="project" value="UniProtKB-KW"/>
</dbReference>
<gene>
    <name evidence="4" type="ORF">Acaty_c0953</name>
</gene>
<evidence type="ECO:0000256" key="2">
    <source>
        <dbReference type="ARBA" id="ARBA00022679"/>
    </source>
</evidence>
<dbReference type="RefSeq" id="WP_004871364.1">
    <property type="nucleotide sequence ID" value="NZ_CP005986.1"/>
</dbReference>
<proteinExistence type="predicted"/>
<dbReference type="Gene3D" id="1.10.10.10">
    <property type="entry name" value="Winged helix-like DNA-binding domain superfamily/Winged helix DNA-binding domain"/>
    <property type="match status" value="1"/>
</dbReference>
<dbReference type="PANTHER" id="PTHR43861:SF1">
    <property type="entry name" value="TRANS-ACONITATE 2-METHYLTRANSFERASE"/>
    <property type="match status" value="1"/>
</dbReference>
<keyword evidence="1 4" id="KW-0489">Methyltransferase</keyword>
<dbReference type="AlphaFoldDB" id="A0A059ZPI8"/>
<organism evidence="4 5">
    <name type="scientific">Acidithiobacillus caldus (strain ATCC 51756 / DSM 8584 / KU)</name>
    <dbReference type="NCBI Taxonomy" id="637389"/>
    <lineage>
        <taxon>Bacteria</taxon>
        <taxon>Pseudomonadati</taxon>
        <taxon>Pseudomonadota</taxon>
        <taxon>Acidithiobacillia</taxon>
        <taxon>Acidithiobacillales</taxon>
        <taxon>Acidithiobacillaceae</taxon>
        <taxon>Acidithiobacillus</taxon>
    </lineage>
</organism>
<dbReference type="eggNOG" id="COG4106">
    <property type="taxonomic scope" value="Bacteria"/>
</dbReference>
<dbReference type="SUPFAM" id="SSF53335">
    <property type="entry name" value="S-adenosyl-L-methionine-dependent methyltransferases"/>
    <property type="match status" value="1"/>
</dbReference>
<dbReference type="InterPro" id="IPR036390">
    <property type="entry name" value="WH_DNA-bd_sf"/>
</dbReference>
<dbReference type="GO" id="GO:0032259">
    <property type="term" value="P:methylation"/>
    <property type="evidence" value="ECO:0007669"/>
    <property type="project" value="UniProtKB-KW"/>
</dbReference>
<dbReference type="PANTHER" id="PTHR43861">
    <property type="entry name" value="TRANS-ACONITATE 2-METHYLTRANSFERASE-RELATED"/>
    <property type="match status" value="1"/>
</dbReference>
<dbReference type="InterPro" id="IPR029063">
    <property type="entry name" value="SAM-dependent_MTases_sf"/>
</dbReference>
<dbReference type="CDD" id="cd02440">
    <property type="entry name" value="AdoMet_MTases"/>
    <property type="match status" value="1"/>
</dbReference>
<dbReference type="EMBL" id="CP005986">
    <property type="protein sequence ID" value="AIA54829.1"/>
    <property type="molecule type" value="Genomic_DNA"/>
</dbReference>
<evidence type="ECO:0000313" key="5">
    <source>
        <dbReference type="Proteomes" id="UP000005522"/>
    </source>
</evidence>
<dbReference type="GeneID" id="92930980"/>
<dbReference type="HOGENOM" id="CLU_071486_0_0_6"/>
<dbReference type="Proteomes" id="UP000005522">
    <property type="component" value="Chromosome"/>
</dbReference>
<keyword evidence="2 4" id="KW-0808">Transferase</keyword>
<dbReference type="Pfam" id="PF13649">
    <property type="entry name" value="Methyltransf_25"/>
    <property type="match status" value="1"/>
</dbReference>